<gene>
    <name evidence="2" type="ORF">I2501_13615</name>
</gene>
<dbReference type="InterPro" id="IPR050789">
    <property type="entry name" value="Diverse_Enzym_Activities"/>
</dbReference>
<sequence>MSGAAVPGLGRATPEDVGLSTVALERVDAAVQKRIDGKVIAGALTLVARHGKIVRTSSMGVDDRRTGKRLATDTIVRIFSMTKPVTGIAMGILADRGLWSPNDPIAQHLPELADLKVCTGFDRQGRPTLETAAHPPTVAELLTHTAGFVYGSKRTDRIGRLYARHRLLRSRSTDEFLDRLRRLPLAYQPGTQWRYSLAMDIQGALIERLTGQSLPDFFQQHIFQPLGMVDTAFHTPPHKLSRRARLYYTGGPFHLLKGPNVFSKDFTRQPDFALGGMGLVSTLDDYTRFAQLLLNRGQYAGQRIVSADSVTAQMTNHLPQSLLTQGFRAGHMHIRPGFGFGWNGAVVHDPQQAGLPVGRGTYLWDGAAGTWFWADPEHDLLYIGLIQLLSYTAPPLQALTQRLMADAILD</sequence>
<dbReference type="Proteomes" id="UP000657385">
    <property type="component" value="Unassembled WGS sequence"/>
</dbReference>
<proteinExistence type="predicted"/>
<dbReference type="InterPro" id="IPR001466">
    <property type="entry name" value="Beta-lactam-related"/>
</dbReference>
<protein>
    <submittedName>
        <fullName evidence="2">Beta-lactamase family protein</fullName>
    </submittedName>
</protein>
<accession>A0A931B5K0</accession>
<dbReference type="RefSeq" id="WP_196194235.1">
    <property type="nucleotide sequence ID" value="NZ_JADPRT010000005.1"/>
</dbReference>
<reference evidence="2" key="1">
    <citation type="submission" date="2020-11" db="EMBL/GenBank/DDBJ databases">
        <title>Isolation and identification of active actinomycetes.</title>
        <authorList>
            <person name="Yu B."/>
        </authorList>
    </citation>
    <scope>NUCLEOTIDE SEQUENCE</scope>
    <source>
        <strain evidence="2">NEAU-YB345</strain>
    </source>
</reference>
<evidence type="ECO:0000313" key="2">
    <source>
        <dbReference type="EMBL" id="MBF9069057.1"/>
    </source>
</evidence>
<dbReference type="Gene3D" id="3.40.710.10">
    <property type="entry name" value="DD-peptidase/beta-lactamase superfamily"/>
    <property type="match status" value="1"/>
</dbReference>
<dbReference type="InterPro" id="IPR012338">
    <property type="entry name" value="Beta-lactam/transpept-like"/>
</dbReference>
<keyword evidence="3" id="KW-1185">Reference proteome</keyword>
<dbReference type="PANTHER" id="PTHR43283">
    <property type="entry name" value="BETA-LACTAMASE-RELATED"/>
    <property type="match status" value="1"/>
</dbReference>
<evidence type="ECO:0000259" key="1">
    <source>
        <dbReference type="Pfam" id="PF00144"/>
    </source>
</evidence>
<name>A0A931B5K0_9ACTN</name>
<dbReference type="SUPFAM" id="SSF56601">
    <property type="entry name" value="beta-lactamase/transpeptidase-like"/>
    <property type="match status" value="1"/>
</dbReference>
<organism evidence="2 3">
    <name type="scientific">Streptacidiphilus fuscans</name>
    <dbReference type="NCBI Taxonomy" id="2789292"/>
    <lineage>
        <taxon>Bacteria</taxon>
        <taxon>Bacillati</taxon>
        <taxon>Actinomycetota</taxon>
        <taxon>Actinomycetes</taxon>
        <taxon>Kitasatosporales</taxon>
        <taxon>Streptomycetaceae</taxon>
        <taxon>Streptacidiphilus</taxon>
    </lineage>
</organism>
<comment type="caution">
    <text evidence="2">The sequence shown here is derived from an EMBL/GenBank/DDBJ whole genome shotgun (WGS) entry which is preliminary data.</text>
</comment>
<dbReference type="Pfam" id="PF00144">
    <property type="entry name" value="Beta-lactamase"/>
    <property type="match status" value="1"/>
</dbReference>
<feature type="domain" description="Beta-lactamase-related" evidence="1">
    <location>
        <begin position="27"/>
        <end position="387"/>
    </location>
</feature>
<dbReference type="EMBL" id="JADPRT010000005">
    <property type="protein sequence ID" value="MBF9069057.1"/>
    <property type="molecule type" value="Genomic_DNA"/>
</dbReference>
<dbReference type="AlphaFoldDB" id="A0A931B5K0"/>
<dbReference type="PANTHER" id="PTHR43283:SF3">
    <property type="entry name" value="BETA-LACTAMASE FAMILY PROTEIN (AFU_ORTHOLOGUE AFUA_5G07500)"/>
    <property type="match status" value="1"/>
</dbReference>
<evidence type="ECO:0000313" key="3">
    <source>
        <dbReference type="Proteomes" id="UP000657385"/>
    </source>
</evidence>